<protein>
    <submittedName>
        <fullName evidence="2">Uncharacterized protein</fullName>
    </submittedName>
</protein>
<evidence type="ECO:0000313" key="2">
    <source>
        <dbReference type="EMBL" id="OWY90415.1"/>
    </source>
</evidence>
<comment type="caution">
    <text evidence="2">The sequence shown here is derived from an EMBL/GenBank/DDBJ whole genome shotgun (WGS) entry which is preliminary data.</text>
</comment>
<feature type="compositionally biased region" description="Basic and acidic residues" evidence="1">
    <location>
        <begin position="231"/>
        <end position="241"/>
    </location>
</feature>
<reference evidence="3" key="1">
    <citation type="submission" date="2017-03" db="EMBL/GenBank/DDBJ databases">
        <title>Phytopthora megakarya and P. palmivora, two closely related causual agents of cacao black pod achieved similar genome size and gene model numbers by different mechanisms.</title>
        <authorList>
            <person name="Ali S."/>
            <person name="Shao J."/>
            <person name="Larry D.J."/>
            <person name="Kronmiller B."/>
            <person name="Shen D."/>
            <person name="Strem M.D."/>
            <person name="Melnick R.L."/>
            <person name="Guiltinan M.J."/>
            <person name="Tyler B.M."/>
            <person name="Meinhardt L.W."/>
            <person name="Bailey B.A."/>
        </authorList>
    </citation>
    <scope>NUCLEOTIDE SEQUENCE [LARGE SCALE GENOMIC DNA]</scope>
    <source>
        <strain evidence="3">zdho120</strain>
    </source>
</reference>
<proteinExistence type="predicted"/>
<gene>
    <name evidence="2" type="ORF">PHMEG_00041465</name>
</gene>
<name>A0A225UBI9_9STRA</name>
<dbReference type="Proteomes" id="UP000198211">
    <property type="component" value="Unassembled WGS sequence"/>
</dbReference>
<keyword evidence="3" id="KW-1185">Reference proteome</keyword>
<feature type="compositionally biased region" description="Basic and acidic residues" evidence="1">
    <location>
        <begin position="211"/>
        <end position="224"/>
    </location>
</feature>
<accession>A0A225UBI9</accession>
<dbReference type="OrthoDB" id="117828at2759"/>
<organism evidence="2 3">
    <name type="scientific">Phytophthora megakarya</name>
    <dbReference type="NCBI Taxonomy" id="4795"/>
    <lineage>
        <taxon>Eukaryota</taxon>
        <taxon>Sar</taxon>
        <taxon>Stramenopiles</taxon>
        <taxon>Oomycota</taxon>
        <taxon>Peronosporomycetes</taxon>
        <taxon>Peronosporales</taxon>
        <taxon>Peronosporaceae</taxon>
        <taxon>Phytophthora</taxon>
    </lineage>
</organism>
<dbReference type="EMBL" id="NBNE01023000">
    <property type="protein sequence ID" value="OWY90415.1"/>
    <property type="molecule type" value="Genomic_DNA"/>
</dbReference>
<dbReference type="AlphaFoldDB" id="A0A225UBI9"/>
<feature type="region of interest" description="Disordered" evidence="1">
    <location>
        <begin position="211"/>
        <end position="241"/>
    </location>
</feature>
<sequence length="241" mass="27331">MIRAGGNGEPPTGTVPVFLPVLLPKIKSFLHEALVRWKKERRDYETKLRNRCRVTGEGYDAVVETLAFLMYSVSSNYVETADVTEGMLIVEIKPILGRVKNKALPDIKELVKKDLKINLAETDVTARVMDYFTCFKTIVADNGLMECFSLERGTRAKCKRLISGLKPPMLKVKVKQAIRYTHAATEKDPKELFRLIIEKATEVEKQYLRLKAQKRDASSQEEKPKAKHAPKSKDKQIQPAA</sequence>
<evidence type="ECO:0000256" key="1">
    <source>
        <dbReference type="SAM" id="MobiDB-lite"/>
    </source>
</evidence>
<evidence type="ECO:0000313" key="3">
    <source>
        <dbReference type="Proteomes" id="UP000198211"/>
    </source>
</evidence>